<protein>
    <recommendedName>
        <fullName evidence="8">Probable transporter MCH1</fullName>
    </recommendedName>
</protein>
<keyword evidence="6 9" id="KW-1133">Transmembrane helix</keyword>
<feature type="transmembrane region" description="Helical" evidence="9">
    <location>
        <begin position="156"/>
        <end position="176"/>
    </location>
</feature>
<feature type="transmembrane region" description="Helical" evidence="9">
    <location>
        <begin position="291"/>
        <end position="309"/>
    </location>
</feature>
<evidence type="ECO:0000256" key="2">
    <source>
        <dbReference type="ARBA" id="ARBA00008335"/>
    </source>
</evidence>
<name>C4QXW8_KOMPG</name>
<proteinExistence type="inferred from homology"/>
<feature type="transmembrane region" description="Helical" evidence="9">
    <location>
        <begin position="315"/>
        <end position="337"/>
    </location>
</feature>
<comment type="similarity">
    <text evidence="2">Belongs to the major facilitator superfamily.</text>
</comment>
<dbReference type="KEGG" id="ppa:PAS_chr1-4_0257"/>
<dbReference type="FunCoup" id="C4QXW8">
    <property type="interactions" value="22"/>
</dbReference>
<gene>
    <name evidence="10" type="ordered locus">PAS_chr1-4_0257</name>
</gene>
<keyword evidence="3" id="KW-0813">Transport</keyword>
<dbReference type="PANTHER" id="PTHR21576:SF45">
    <property type="entry name" value="TRANSPORTER MCH1-RELATED"/>
    <property type="match status" value="1"/>
</dbReference>
<evidence type="ECO:0000313" key="11">
    <source>
        <dbReference type="Proteomes" id="UP000000314"/>
    </source>
</evidence>
<keyword evidence="5 9" id="KW-0812">Transmembrane</keyword>
<feature type="transmembrane region" description="Helical" evidence="9">
    <location>
        <begin position="349"/>
        <end position="372"/>
    </location>
</feature>
<keyword evidence="7 9" id="KW-0472">Membrane</keyword>
<feature type="transmembrane region" description="Helical" evidence="9">
    <location>
        <begin position="251"/>
        <end position="279"/>
    </location>
</feature>
<feature type="transmembrane region" description="Helical" evidence="9">
    <location>
        <begin position="29"/>
        <end position="52"/>
    </location>
</feature>
<organism evidence="10 11">
    <name type="scientific">Komagataella phaffii (strain GS115 / ATCC 20864)</name>
    <name type="common">Yeast</name>
    <name type="synonym">Pichia pastoris</name>
    <dbReference type="NCBI Taxonomy" id="644223"/>
    <lineage>
        <taxon>Eukaryota</taxon>
        <taxon>Fungi</taxon>
        <taxon>Dikarya</taxon>
        <taxon>Ascomycota</taxon>
        <taxon>Saccharomycotina</taxon>
        <taxon>Pichiomycetes</taxon>
        <taxon>Pichiales</taxon>
        <taxon>Pichiaceae</taxon>
        <taxon>Komagataella</taxon>
    </lineage>
</organism>
<dbReference type="Pfam" id="PF07690">
    <property type="entry name" value="MFS_1"/>
    <property type="match status" value="1"/>
</dbReference>
<sequence length="445" mass="49707">MTVSSIENALTHHIRQIVETHFDKNHFKVFSFVFSLITCLCAASVLIISIFTPWLIQYLNYNQFVINIIGAFIAIGMYLPLPYLGYLADVHGPVILAVLSLFMFFPGYMVASLVVRDNLHYIYLCISYGLIGCATSCLYFSSLLTCAKVFPNHKSLSITAPVACYGLSSLLLSGLLDSVNWFYYVNGDLNLYRCFRFFAFFYFVLGVINWVSSVIVTIERDLIFEEEQIPLIEPDDIHKRDFSVFLKDHSMYLFLFAFFLIVGPLETCITNIGSITTVIDPNGRKAIPLQVSLHAIFSTTSRILVGGSLDYLPKIGVTPVHLMIVLVLSGTLAFTLITQGSHMDLISIFLGFSYGGLFAITPNILVSIWGIGIFGSSWGLFMLAPAAGSTLFGLLYALNFDTMCKVESRFCLWKVFSALALCTVTSAIIIFFCNKVWAKRNAFKC</sequence>
<evidence type="ECO:0000256" key="9">
    <source>
        <dbReference type="SAM" id="Phobius"/>
    </source>
</evidence>
<dbReference type="SUPFAM" id="SSF103473">
    <property type="entry name" value="MFS general substrate transporter"/>
    <property type="match status" value="1"/>
</dbReference>
<dbReference type="PANTHER" id="PTHR21576">
    <property type="entry name" value="UNCHARACTERIZED NODULIN-LIKE PROTEIN"/>
    <property type="match status" value="1"/>
</dbReference>
<feature type="transmembrane region" description="Helical" evidence="9">
    <location>
        <begin position="121"/>
        <end position="144"/>
    </location>
</feature>
<evidence type="ECO:0000313" key="10">
    <source>
        <dbReference type="EMBL" id="CAY68091.1"/>
    </source>
</evidence>
<evidence type="ECO:0000256" key="1">
    <source>
        <dbReference type="ARBA" id="ARBA00004128"/>
    </source>
</evidence>
<accession>C4QXW8</accession>
<dbReference type="EMBL" id="FN392319">
    <property type="protein sequence ID" value="CAY68091.1"/>
    <property type="molecule type" value="Genomic_DNA"/>
</dbReference>
<dbReference type="OMA" id="PTMWWLA"/>
<dbReference type="GO" id="GO:0000329">
    <property type="term" value="C:fungal-type vacuole membrane"/>
    <property type="evidence" value="ECO:0007669"/>
    <property type="project" value="EnsemblFungi"/>
</dbReference>
<reference evidence="10 11" key="1">
    <citation type="journal article" date="2009" name="Nat. Biotechnol.">
        <title>Genome sequence of the recombinant protein production host Pichia pastoris.</title>
        <authorList>
            <person name="De Schutter K."/>
            <person name="Lin Y.C."/>
            <person name="Tiels P."/>
            <person name="Van Hecke A."/>
            <person name="Glinka S."/>
            <person name="Weber-Lehmann J."/>
            <person name="Rouze P."/>
            <person name="Van de Peer Y."/>
            <person name="Callewaert N."/>
        </authorList>
    </citation>
    <scope>NUCLEOTIDE SEQUENCE [LARGE SCALE GENOMIC DNA]</scope>
    <source>
        <strain evidence="11">GS115 / ATCC 20864</strain>
    </source>
</reference>
<evidence type="ECO:0000256" key="6">
    <source>
        <dbReference type="ARBA" id="ARBA00022989"/>
    </source>
</evidence>
<evidence type="ECO:0000256" key="5">
    <source>
        <dbReference type="ARBA" id="ARBA00022692"/>
    </source>
</evidence>
<feature type="transmembrane region" description="Helical" evidence="9">
    <location>
        <begin position="197"/>
        <end position="218"/>
    </location>
</feature>
<dbReference type="InterPro" id="IPR036259">
    <property type="entry name" value="MFS_trans_sf"/>
</dbReference>
<feature type="transmembrane region" description="Helical" evidence="9">
    <location>
        <begin position="410"/>
        <end position="432"/>
    </location>
</feature>
<dbReference type="HOGENOM" id="CLU_012596_3_0_1"/>
<dbReference type="Gene3D" id="1.20.1250.20">
    <property type="entry name" value="MFS general substrate transporter like domains"/>
    <property type="match status" value="1"/>
</dbReference>
<dbReference type="AlphaFoldDB" id="C4QXW8"/>
<dbReference type="eggNOG" id="ENOG502QTNE">
    <property type="taxonomic scope" value="Eukaryota"/>
</dbReference>
<dbReference type="InterPro" id="IPR011701">
    <property type="entry name" value="MFS"/>
</dbReference>
<evidence type="ECO:0000256" key="7">
    <source>
        <dbReference type="ARBA" id="ARBA00023136"/>
    </source>
</evidence>
<feature type="transmembrane region" description="Helical" evidence="9">
    <location>
        <begin position="378"/>
        <end position="398"/>
    </location>
</feature>
<keyword evidence="4" id="KW-0926">Vacuole</keyword>
<evidence type="ECO:0000256" key="8">
    <source>
        <dbReference type="ARBA" id="ARBA00039330"/>
    </source>
</evidence>
<dbReference type="Proteomes" id="UP000000314">
    <property type="component" value="Chromosome 1"/>
</dbReference>
<dbReference type="RefSeq" id="XP_002490372.1">
    <property type="nucleotide sequence ID" value="XM_002490327.1"/>
</dbReference>
<evidence type="ECO:0000256" key="4">
    <source>
        <dbReference type="ARBA" id="ARBA00022554"/>
    </source>
</evidence>
<dbReference type="GeneID" id="8196930"/>
<dbReference type="OrthoDB" id="199930at2759"/>
<dbReference type="GO" id="GO:0022857">
    <property type="term" value="F:transmembrane transporter activity"/>
    <property type="evidence" value="ECO:0007669"/>
    <property type="project" value="InterPro"/>
</dbReference>
<keyword evidence="11" id="KW-1185">Reference proteome</keyword>
<evidence type="ECO:0000256" key="3">
    <source>
        <dbReference type="ARBA" id="ARBA00022448"/>
    </source>
</evidence>
<comment type="subcellular location">
    <subcellularLocation>
        <location evidence="1">Vacuole membrane</location>
        <topology evidence="1">Multi-pass membrane protein</topology>
    </subcellularLocation>
</comment>
<dbReference type="InParanoid" id="C4QXW8"/>
<feature type="transmembrane region" description="Helical" evidence="9">
    <location>
        <begin position="94"/>
        <end position="114"/>
    </location>
</feature>
<feature type="transmembrane region" description="Helical" evidence="9">
    <location>
        <begin position="64"/>
        <end position="88"/>
    </location>
</feature>